<evidence type="ECO:0000313" key="3">
    <source>
        <dbReference type="EMBL" id="GAA3639078.1"/>
    </source>
</evidence>
<feature type="transmembrane region" description="Helical" evidence="2">
    <location>
        <begin position="40"/>
        <end position="61"/>
    </location>
</feature>
<feature type="compositionally biased region" description="Low complexity" evidence="1">
    <location>
        <begin position="83"/>
        <end position="99"/>
    </location>
</feature>
<organism evidence="3 4">
    <name type="scientific">Kineosporia mesophila</name>
    <dbReference type="NCBI Taxonomy" id="566012"/>
    <lineage>
        <taxon>Bacteria</taxon>
        <taxon>Bacillati</taxon>
        <taxon>Actinomycetota</taxon>
        <taxon>Actinomycetes</taxon>
        <taxon>Kineosporiales</taxon>
        <taxon>Kineosporiaceae</taxon>
        <taxon>Kineosporia</taxon>
    </lineage>
</organism>
<gene>
    <name evidence="3" type="ORF">GCM10022223_67630</name>
</gene>
<accession>A0ABP7ASA0</accession>
<name>A0ABP7ASA0_9ACTN</name>
<dbReference type="EMBL" id="BAAAZO010000013">
    <property type="protein sequence ID" value="GAA3639078.1"/>
    <property type="molecule type" value="Genomic_DNA"/>
</dbReference>
<evidence type="ECO:0008006" key="5">
    <source>
        <dbReference type="Google" id="ProtNLM"/>
    </source>
</evidence>
<reference evidence="4" key="1">
    <citation type="journal article" date="2019" name="Int. J. Syst. Evol. Microbiol.">
        <title>The Global Catalogue of Microorganisms (GCM) 10K type strain sequencing project: providing services to taxonomists for standard genome sequencing and annotation.</title>
        <authorList>
            <consortium name="The Broad Institute Genomics Platform"/>
            <consortium name="The Broad Institute Genome Sequencing Center for Infectious Disease"/>
            <person name="Wu L."/>
            <person name="Ma J."/>
        </authorList>
    </citation>
    <scope>NUCLEOTIDE SEQUENCE [LARGE SCALE GENOMIC DNA]</scope>
    <source>
        <strain evidence="4">JCM 16902</strain>
    </source>
</reference>
<keyword evidence="2" id="KW-1133">Transmembrane helix</keyword>
<comment type="caution">
    <text evidence="3">The sequence shown here is derived from an EMBL/GenBank/DDBJ whole genome shotgun (WGS) entry which is preliminary data.</text>
</comment>
<keyword evidence="2" id="KW-0472">Membrane</keyword>
<evidence type="ECO:0000313" key="4">
    <source>
        <dbReference type="Proteomes" id="UP001501074"/>
    </source>
</evidence>
<dbReference type="Proteomes" id="UP001501074">
    <property type="component" value="Unassembled WGS sequence"/>
</dbReference>
<feature type="region of interest" description="Disordered" evidence="1">
    <location>
        <begin position="68"/>
        <end position="126"/>
    </location>
</feature>
<sequence length="222" mass="22336">MPPAGWLPHRDWGPVPPGWQLWVPTPPSRRTRPVGPVGPVLLGSFGTVAAIALAVCAALWLSRMSGDAPASGRLSGAGEQGRGDSAGAPAPGASTSGVPGLPPDRRAAGRLTPSVPTSSSAGAPLTAASAPRYRSCDALTAVYPQGVGLPGAVDRPGAYRDVQRPAGALAPTLSGAGRRPPGEPAVVTTPAYPAVTDFGRSTALYGANQPLDTDRDGIACER</sequence>
<keyword evidence="2" id="KW-0812">Transmembrane</keyword>
<proteinExistence type="predicted"/>
<evidence type="ECO:0000256" key="1">
    <source>
        <dbReference type="SAM" id="MobiDB-lite"/>
    </source>
</evidence>
<evidence type="ECO:0000256" key="2">
    <source>
        <dbReference type="SAM" id="Phobius"/>
    </source>
</evidence>
<keyword evidence="4" id="KW-1185">Reference proteome</keyword>
<feature type="region of interest" description="Disordered" evidence="1">
    <location>
        <begin position="169"/>
        <end position="189"/>
    </location>
</feature>
<protein>
    <recommendedName>
        <fullName evidence="5">Excalibur calcium-binding domain-containing protein</fullName>
    </recommendedName>
</protein>